<dbReference type="InterPro" id="IPR017703">
    <property type="entry name" value="YgfZ/GCV_T_CS"/>
</dbReference>
<sequence>MTLLRPPLLLLRRPLLRRRRTYSTHPPPPPPPAKGIALLPDRALISVAGPDAPKFLQGLVTSQVPPPDGNGTYSCFLNSQGRMISDAFIYPTPTHEPRYLIELSAPTAPHLLTTLQRRKLRSKITLSPVAPSTLSVWAVWDDTTLFHPVAPPFPSSSSIHITDTRAPAFGHRLLAAPTDAASTGLPQADPTHYKLRRYLRGVPEGSVELPAEAALPQQSCLDYMGAIDYRKGCYVGQELTIRTYHTGVVRRRVLPVQFSPVPFPADEEGEGRVVYDPSMEVPGVEVGAAVRRVGRRARAPGVVLGQVGNVGLALCRLGVMTRGEDDGGEREWRSGDQFVVGEEGKEVWVRAVVPEWHKERAEALKR</sequence>
<name>A0A3N4L3R1_9PEZI</name>
<gene>
    <name evidence="7" type="ORF">P167DRAFT_514707</name>
</gene>
<dbReference type="AlphaFoldDB" id="A0A3N4L3R1"/>
<dbReference type="InterPro" id="IPR006222">
    <property type="entry name" value="GCVT_N"/>
</dbReference>
<dbReference type="EMBL" id="ML119105">
    <property type="protein sequence ID" value="RPB17517.1"/>
    <property type="molecule type" value="Genomic_DNA"/>
</dbReference>
<keyword evidence="8" id="KW-1185">Reference proteome</keyword>
<evidence type="ECO:0000313" key="8">
    <source>
        <dbReference type="Proteomes" id="UP000277580"/>
    </source>
</evidence>
<evidence type="ECO:0000256" key="1">
    <source>
        <dbReference type="ARBA" id="ARBA00004305"/>
    </source>
</evidence>
<dbReference type="SUPFAM" id="SSF103025">
    <property type="entry name" value="Folate-binding domain"/>
    <property type="match status" value="1"/>
</dbReference>
<dbReference type="Pfam" id="PF01571">
    <property type="entry name" value="GCV_T"/>
    <property type="match status" value="1"/>
</dbReference>
<dbReference type="InParanoid" id="A0A3N4L3R1"/>
<dbReference type="NCBIfam" id="TIGR03317">
    <property type="entry name" value="ygfZ_signature"/>
    <property type="match status" value="1"/>
</dbReference>
<dbReference type="InterPro" id="IPR045179">
    <property type="entry name" value="YgfZ/GcvT"/>
</dbReference>
<dbReference type="PANTHER" id="PTHR22602:SF0">
    <property type="entry name" value="TRANSFERASE CAF17, MITOCHONDRIAL-RELATED"/>
    <property type="match status" value="1"/>
</dbReference>
<dbReference type="GO" id="GO:0016226">
    <property type="term" value="P:iron-sulfur cluster assembly"/>
    <property type="evidence" value="ECO:0007669"/>
    <property type="project" value="TreeGrafter"/>
</dbReference>
<organism evidence="7 8">
    <name type="scientific">Morchella conica CCBAS932</name>
    <dbReference type="NCBI Taxonomy" id="1392247"/>
    <lineage>
        <taxon>Eukaryota</taxon>
        <taxon>Fungi</taxon>
        <taxon>Dikarya</taxon>
        <taxon>Ascomycota</taxon>
        <taxon>Pezizomycotina</taxon>
        <taxon>Pezizomycetes</taxon>
        <taxon>Pezizales</taxon>
        <taxon>Morchellaceae</taxon>
        <taxon>Morchella</taxon>
    </lineage>
</organism>
<keyword evidence="3" id="KW-0496">Mitochondrion</keyword>
<dbReference type="PANTHER" id="PTHR22602">
    <property type="entry name" value="TRANSFERASE CAF17, MITOCHONDRIAL-RELATED"/>
    <property type="match status" value="1"/>
</dbReference>
<keyword evidence="2" id="KW-0809">Transit peptide</keyword>
<evidence type="ECO:0000256" key="4">
    <source>
        <dbReference type="ARBA" id="ARBA00093447"/>
    </source>
</evidence>
<evidence type="ECO:0000256" key="5">
    <source>
        <dbReference type="ARBA" id="ARBA00093637"/>
    </source>
</evidence>
<comment type="subcellular location">
    <subcellularLocation>
        <location evidence="1">Mitochondrion matrix</location>
    </subcellularLocation>
</comment>
<comment type="similarity">
    <text evidence="4">Belongs to the GcvT family. CAF17/IBA57 subfamily.</text>
</comment>
<evidence type="ECO:0000256" key="2">
    <source>
        <dbReference type="ARBA" id="ARBA00022946"/>
    </source>
</evidence>
<keyword evidence="7" id="KW-0808">Transferase</keyword>
<dbReference type="GO" id="GO:0008168">
    <property type="term" value="F:methyltransferase activity"/>
    <property type="evidence" value="ECO:0007669"/>
    <property type="project" value="UniProtKB-KW"/>
</dbReference>
<dbReference type="OrthoDB" id="191995at2759"/>
<dbReference type="GO" id="GO:0032259">
    <property type="term" value="P:methylation"/>
    <property type="evidence" value="ECO:0007669"/>
    <property type="project" value="UniProtKB-KW"/>
</dbReference>
<dbReference type="STRING" id="1392247.A0A3N4L3R1"/>
<evidence type="ECO:0000256" key="3">
    <source>
        <dbReference type="ARBA" id="ARBA00023128"/>
    </source>
</evidence>
<feature type="domain" description="GCVT N-terminal" evidence="6">
    <location>
        <begin position="45"/>
        <end position="120"/>
    </location>
</feature>
<accession>A0A3N4L3R1</accession>
<dbReference type="Proteomes" id="UP000277580">
    <property type="component" value="Unassembled WGS sequence"/>
</dbReference>
<evidence type="ECO:0000259" key="6">
    <source>
        <dbReference type="Pfam" id="PF01571"/>
    </source>
</evidence>
<protein>
    <recommendedName>
        <fullName evidence="5">Iron-sulfur cluster assembly factor IBA57 homolog, mitochondrial</fullName>
    </recommendedName>
</protein>
<proteinExistence type="inferred from homology"/>
<dbReference type="InterPro" id="IPR027266">
    <property type="entry name" value="TrmE/GcvT-like"/>
</dbReference>
<dbReference type="FunCoup" id="A0A3N4L3R1">
    <property type="interactions" value="299"/>
</dbReference>
<dbReference type="GO" id="GO:0005759">
    <property type="term" value="C:mitochondrial matrix"/>
    <property type="evidence" value="ECO:0007669"/>
    <property type="project" value="UniProtKB-SubCell"/>
</dbReference>
<keyword evidence="7" id="KW-0489">Methyltransferase</keyword>
<reference evidence="7 8" key="1">
    <citation type="journal article" date="2018" name="Nat. Ecol. Evol.">
        <title>Pezizomycetes genomes reveal the molecular basis of ectomycorrhizal truffle lifestyle.</title>
        <authorList>
            <person name="Murat C."/>
            <person name="Payen T."/>
            <person name="Noel B."/>
            <person name="Kuo A."/>
            <person name="Morin E."/>
            <person name="Chen J."/>
            <person name="Kohler A."/>
            <person name="Krizsan K."/>
            <person name="Balestrini R."/>
            <person name="Da Silva C."/>
            <person name="Montanini B."/>
            <person name="Hainaut M."/>
            <person name="Levati E."/>
            <person name="Barry K.W."/>
            <person name="Belfiori B."/>
            <person name="Cichocki N."/>
            <person name="Clum A."/>
            <person name="Dockter R.B."/>
            <person name="Fauchery L."/>
            <person name="Guy J."/>
            <person name="Iotti M."/>
            <person name="Le Tacon F."/>
            <person name="Lindquist E.A."/>
            <person name="Lipzen A."/>
            <person name="Malagnac F."/>
            <person name="Mello A."/>
            <person name="Molinier V."/>
            <person name="Miyauchi S."/>
            <person name="Poulain J."/>
            <person name="Riccioni C."/>
            <person name="Rubini A."/>
            <person name="Sitrit Y."/>
            <person name="Splivallo R."/>
            <person name="Traeger S."/>
            <person name="Wang M."/>
            <person name="Zifcakova L."/>
            <person name="Wipf D."/>
            <person name="Zambonelli A."/>
            <person name="Paolocci F."/>
            <person name="Nowrousian M."/>
            <person name="Ottonello S."/>
            <person name="Baldrian P."/>
            <person name="Spatafora J.W."/>
            <person name="Henrissat B."/>
            <person name="Nagy L.G."/>
            <person name="Aury J.M."/>
            <person name="Wincker P."/>
            <person name="Grigoriev I.V."/>
            <person name="Bonfante P."/>
            <person name="Martin F.M."/>
        </authorList>
    </citation>
    <scope>NUCLEOTIDE SEQUENCE [LARGE SCALE GENOMIC DNA]</scope>
    <source>
        <strain evidence="7 8">CCBAS932</strain>
    </source>
</reference>
<evidence type="ECO:0000313" key="7">
    <source>
        <dbReference type="EMBL" id="RPB17517.1"/>
    </source>
</evidence>
<dbReference type="Gene3D" id="3.30.1360.120">
    <property type="entry name" value="Probable tRNA modification gtpase trme, domain 1"/>
    <property type="match status" value="1"/>
</dbReference>